<evidence type="ECO:0000256" key="4">
    <source>
        <dbReference type="PIRSR" id="PIRSR602401-1"/>
    </source>
</evidence>
<dbReference type="Proteomes" id="UP000249757">
    <property type="component" value="Unassembled WGS sequence"/>
</dbReference>
<dbReference type="GO" id="GO:0004497">
    <property type="term" value="F:monooxygenase activity"/>
    <property type="evidence" value="ECO:0007669"/>
    <property type="project" value="UniProtKB-KW"/>
</dbReference>
<reference evidence="8" key="1">
    <citation type="submission" date="2021-05" db="EMBL/GenBank/DDBJ databases">
        <authorList>
            <person name="Moolhuijzen P.M."/>
            <person name="Moffat C.S."/>
        </authorList>
    </citation>
    <scope>NUCLEOTIDE SEQUENCE</scope>
    <source>
        <strain evidence="8">86-124</strain>
    </source>
</reference>
<dbReference type="GO" id="GO:0020037">
    <property type="term" value="F:heme binding"/>
    <property type="evidence" value="ECO:0007669"/>
    <property type="project" value="InterPro"/>
</dbReference>
<feature type="binding site" description="axial binding residue" evidence="4">
    <location>
        <position position="439"/>
    </location>
    <ligand>
        <name>heme</name>
        <dbReference type="ChEBI" id="CHEBI:30413"/>
    </ligand>
    <ligandPart>
        <name>Fe</name>
        <dbReference type="ChEBI" id="CHEBI:18248"/>
    </ligandPart>
</feature>
<keyword evidence="6" id="KW-0472">Membrane</keyword>
<dbReference type="PANTHER" id="PTHR24305:SF190">
    <property type="entry name" value="P450, PUTATIVE (EUROFUNG)-RELATED"/>
    <property type="match status" value="1"/>
</dbReference>
<name>A0A2W1CTR7_9PLEO</name>
<evidence type="ECO:0000256" key="6">
    <source>
        <dbReference type="SAM" id="Phobius"/>
    </source>
</evidence>
<keyword evidence="6" id="KW-0812">Transmembrane</keyword>
<dbReference type="GO" id="GO:0016705">
    <property type="term" value="F:oxidoreductase activity, acting on paired donors, with incorporation or reduction of molecular oxygen"/>
    <property type="evidence" value="ECO:0007669"/>
    <property type="project" value="InterPro"/>
</dbReference>
<dbReference type="Gene3D" id="1.10.630.10">
    <property type="entry name" value="Cytochrome P450"/>
    <property type="match status" value="1"/>
</dbReference>
<keyword evidence="4 5" id="KW-0349">Heme</keyword>
<dbReference type="InterPro" id="IPR050121">
    <property type="entry name" value="Cytochrome_P450_monoxygenase"/>
</dbReference>
<dbReference type="Pfam" id="PF00067">
    <property type="entry name" value="p450"/>
    <property type="match status" value="1"/>
</dbReference>
<dbReference type="InterPro" id="IPR002401">
    <property type="entry name" value="Cyt_P450_E_grp-I"/>
</dbReference>
<dbReference type="FunFam" id="1.10.630.10:FF:000188">
    <property type="entry name" value="Cytochrome P450, putative (Eurofung)"/>
    <property type="match status" value="1"/>
</dbReference>
<dbReference type="PANTHER" id="PTHR24305">
    <property type="entry name" value="CYTOCHROME P450"/>
    <property type="match status" value="1"/>
</dbReference>
<dbReference type="SUPFAM" id="SSF48264">
    <property type="entry name" value="Cytochrome P450"/>
    <property type="match status" value="1"/>
</dbReference>
<evidence type="ECO:0000256" key="1">
    <source>
        <dbReference type="ARBA" id="ARBA00001971"/>
    </source>
</evidence>
<keyword evidence="5" id="KW-0560">Oxidoreductase</keyword>
<comment type="similarity">
    <text evidence="5">Belongs to the cytochrome P450 family.</text>
</comment>
<evidence type="ECO:0000313" key="8">
    <source>
        <dbReference type="EMBL" id="KAI1508095.1"/>
    </source>
</evidence>
<accession>A0A2W1CTR7</accession>
<keyword evidence="2 4" id="KW-0479">Metal-binding</keyword>
<protein>
    <submittedName>
        <fullName evidence="8">Cytochrome protein</fullName>
    </submittedName>
</protein>
<proteinExistence type="inferred from homology"/>
<keyword evidence="9" id="KW-1185">Reference proteome</keyword>
<evidence type="ECO:0000256" key="2">
    <source>
        <dbReference type="ARBA" id="ARBA00022723"/>
    </source>
</evidence>
<reference evidence="9" key="3">
    <citation type="journal article" date="2022" name="Microb. Genom.">
        <title>A global pangenome for the wheat fungal pathogen Pyrenophora tritici-repentis and prediction of effector protein structural homology.</title>
        <authorList>
            <person name="Moolhuijzen P.M."/>
            <person name="See P.T."/>
            <person name="Shi G."/>
            <person name="Powell H.R."/>
            <person name="Cockram J."/>
            <person name="Jorgensen L.N."/>
            <person name="Benslimane H."/>
            <person name="Strelkov S.E."/>
            <person name="Turner J."/>
            <person name="Liu Z."/>
            <person name="Moffat C.S."/>
        </authorList>
    </citation>
    <scope>NUCLEOTIDE SEQUENCE [LARGE SCALE GENOMIC DNA]</scope>
</reference>
<keyword evidence="3 4" id="KW-0408">Iron</keyword>
<evidence type="ECO:0000313" key="7">
    <source>
        <dbReference type="EMBL" id="KAI1507417.1"/>
    </source>
</evidence>
<sequence length="496" mass="55394">MSNSQLYTGALVLLVIYLVISPIIRALMTPLRSVPGPFLARFTRLWELRAVRKHDFATYNIALHEEYGPVVRLAPNRYSVNDTGASRVLLGYHNALDKSNYYTPFGDPSQGNLFSEVNVQIHANIRRPISQLYSNNNLLSYEPFVNACNSILLRRLKEYSGSGKQLNVRHLMQYYAFDVIGEITLGSRFGFMEEDGDKAGLITAIDEGLDYGAKVGLIPEVHWALCKAAEYLGIKSPFMKVMDFILLQIQNRVSGQTISPKDRQDFLDKLLPLEKNGKATRLDTINACGSNIGAGSDTTAISLTATIAYLSMHPDVLAKLREELDDAVNRGAASDPITFKESQKLPYLRAVIQETLRMHPAVGAPLTRIIGIGGANLAGRYFPAGTEVGVNPWVIHNNKEIFGPDASKFRPERWLVQDAEKRAVMDRNFLTFGAGSRTCIGKNISLLEMYKVIPQIVKKFDFQVVADSKHGEGYMWKTLFFAKQTLYCIVKERACV</sequence>
<keyword evidence="5" id="KW-0503">Monooxygenase</keyword>
<evidence type="ECO:0000256" key="3">
    <source>
        <dbReference type="ARBA" id="ARBA00023004"/>
    </source>
</evidence>
<evidence type="ECO:0000256" key="5">
    <source>
        <dbReference type="RuleBase" id="RU000461"/>
    </source>
</evidence>
<comment type="cofactor">
    <cofactor evidence="1 4">
        <name>heme</name>
        <dbReference type="ChEBI" id="CHEBI:30413"/>
    </cofactor>
</comment>
<keyword evidence="6" id="KW-1133">Transmembrane helix</keyword>
<dbReference type="InterPro" id="IPR036396">
    <property type="entry name" value="Cyt_P450_sf"/>
</dbReference>
<dbReference type="PROSITE" id="PS00086">
    <property type="entry name" value="CYTOCHROME_P450"/>
    <property type="match status" value="1"/>
</dbReference>
<feature type="transmembrane region" description="Helical" evidence="6">
    <location>
        <begin position="6"/>
        <end position="24"/>
    </location>
</feature>
<dbReference type="InterPro" id="IPR001128">
    <property type="entry name" value="Cyt_P450"/>
</dbReference>
<dbReference type="CDD" id="cd11060">
    <property type="entry name" value="CYP57A1-like"/>
    <property type="match status" value="1"/>
</dbReference>
<organism evidence="8 9">
    <name type="scientific">Pyrenophora tritici-repentis</name>
    <dbReference type="NCBI Taxonomy" id="45151"/>
    <lineage>
        <taxon>Eukaryota</taxon>
        <taxon>Fungi</taxon>
        <taxon>Dikarya</taxon>
        <taxon>Ascomycota</taxon>
        <taxon>Pezizomycotina</taxon>
        <taxon>Dothideomycetes</taxon>
        <taxon>Pleosporomycetidae</taxon>
        <taxon>Pleosporales</taxon>
        <taxon>Pleosporineae</taxon>
        <taxon>Pleosporaceae</taxon>
        <taxon>Pyrenophora</taxon>
    </lineage>
</organism>
<dbReference type="GO" id="GO:0005506">
    <property type="term" value="F:iron ion binding"/>
    <property type="evidence" value="ECO:0007669"/>
    <property type="project" value="InterPro"/>
</dbReference>
<dbReference type="EMBL" id="NRDI02000043">
    <property type="protein sequence ID" value="KAI1507417.1"/>
    <property type="molecule type" value="Genomic_DNA"/>
</dbReference>
<dbReference type="PRINTS" id="PR00463">
    <property type="entry name" value="EP450I"/>
</dbReference>
<evidence type="ECO:0000313" key="9">
    <source>
        <dbReference type="Proteomes" id="UP000249757"/>
    </source>
</evidence>
<dbReference type="EMBL" id="NRDI02000029">
    <property type="protein sequence ID" value="KAI1508095.1"/>
    <property type="molecule type" value="Genomic_DNA"/>
</dbReference>
<dbReference type="PRINTS" id="PR00385">
    <property type="entry name" value="P450"/>
</dbReference>
<dbReference type="InterPro" id="IPR017972">
    <property type="entry name" value="Cyt_P450_CS"/>
</dbReference>
<reference evidence="8" key="2">
    <citation type="journal article" date="2022" name="bioRxiv">
        <title>A global pangenome for the wheat fungal pathogen Pyrenophora tritici-repentis and prediction of effector protein structural homology.</title>
        <authorList>
            <person name="Moolhuijzen P."/>
            <person name="See P.T."/>
            <person name="Shi G."/>
            <person name="Powell H.R."/>
            <person name="Cockram J."/>
            <person name="Jorgensen L.N."/>
            <person name="Benslimane H."/>
            <person name="Strelkov S.E."/>
            <person name="Turner J."/>
            <person name="Liu Z."/>
            <person name="Moffat C.S."/>
        </authorList>
    </citation>
    <scope>NUCLEOTIDE SEQUENCE</scope>
    <source>
        <strain evidence="8">86-124</strain>
    </source>
</reference>
<dbReference type="AlphaFoldDB" id="A0A2W1CTR7"/>
<comment type="caution">
    <text evidence="8">The sequence shown here is derived from an EMBL/GenBank/DDBJ whole genome shotgun (WGS) entry which is preliminary data.</text>
</comment>
<gene>
    <name evidence="8" type="ORF">Ptr86124_013017</name>
    <name evidence="7" type="ORF">Ptr86124_013668</name>
</gene>